<dbReference type="SUPFAM" id="SSF53300">
    <property type="entry name" value="vWA-like"/>
    <property type="match status" value="1"/>
</dbReference>
<keyword evidence="6 11" id="KW-0862">Zinc</keyword>
<evidence type="ECO:0000256" key="9">
    <source>
        <dbReference type="ARBA" id="ARBA00023204"/>
    </source>
</evidence>
<keyword evidence="8 11" id="KW-0804">Transcription</keyword>
<dbReference type="Pfam" id="PF04056">
    <property type="entry name" value="Ssl1"/>
    <property type="match status" value="1"/>
</dbReference>
<evidence type="ECO:0000256" key="3">
    <source>
        <dbReference type="ARBA" id="ARBA00022723"/>
    </source>
</evidence>
<dbReference type="GO" id="GO:0006351">
    <property type="term" value="P:DNA-templated transcription"/>
    <property type="evidence" value="ECO:0007669"/>
    <property type="project" value="InterPro"/>
</dbReference>
<evidence type="ECO:0000256" key="10">
    <source>
        <dbReference type="ARBA" id="ARBA00023242"/>
    </source>
</evidence>
<evidence type="ECO:0000256" key="2">
    <source>
        <dbReference type="ARBA" id="ARBA00006092"/>
    </source>
</evidence>
<proteinExistence type="inferred from homology"/>
<dbReference type="EMBL" id="KZ994389">
    <property type="protein sequence ID" value="RKO93064.1"/>
    <property type="molecule type" value="Genomic_DNA"/>
</dbReference>
<evidence type="ECO:0000256" key="4">
    <source>
        <dbReference type="ARBA" id="ARBA00022763"/>
    </source>
</evidence>
<dbReference type="GO" id="GO:0005675">
    <property type="term" value="C:transcription factor TFIIH holo complex"/>
    <property type="evidence" value="ECO:0007669"/>
    <property type="project" value="UniProtKB-UniRule"/>
</dbReference>
<evidence type="ECO:0000256" key="6">
    <source>
        <dbReference type="ARBA" id="ARBA00022833"/>
    </source>
</evidence>
<keyword evidence="5 13" id="KW-0863">Zinc-finger</keyword>
<dbReference type="PROSITE" id="PS50157">
    <property type="entry name" value="ZINC_FINGER_C2H2_2"/>
    <property type="match status" value="1"/>
</dbReference>
<evidence type="ECO:0000313" key="16">
    <source>
        <dbReference type="EMBL" id="RKO93064.1"/>
    </source>
</evidence>
<keyword evidence="10 11" id="KW-0539">Nucleus</keyword>
<evidence type="ECO:0000256" key="8">
    <source>
        <dbReference type="ARBA" id="ARBA00023163"/>
    </source>
</evidence>
<dbReference type="SUPFAM" id="SSF57889">
    <property type="entry name" value="Cysteine-rich domain"/>
    <property type="match status" value="1"/>
</dbReference>
<feature type="zinc finger region" description="C4-type" evidence="12">
    <location>
        <begin position="287"/>
        <end position="304"/>
    </location>
</feature>
<accession>A0A4P9WJV7</accession>
<protein>
    <recommendedName>
        <fullName evidence="11">General transcription and DNA repair factor IIH</fullName>
    </recommendedName>
</protein>
<comment type="subcellular location">
    <subcellularLocation>
        <location evidence="1 11">Nucleus</location>
    </subcellularLocation>
</comment>
<feature type="domain" description="C2H2-type" evidence="14">
    <location>
        <begin position="356"/>
        <end position="378"/>
    </location>
</feature>
<sequence length="394" mass="43142">MDADDEGHNLTGVNGGYTWEEEYKRSWDVLQEDDSGSLLTVVQSFAHQKRRRLHQRDASTIQRGIIRHVYLIIDLSRAMAELDLKPSRLECSLGLAETFVGEYFEQNPLGQLGVVVTRDGLAEKLTELSGNPNDHIDAIRKKENREPRSEPSLQNALDLARASLHHVPSHGSREIIVLFGSLTTCDPGDIMSTVKALKKDDIRVSIVGLSAEVQICKTVCEATKVYSVVLNESHYKDVLFEHLPPPPIATAKSTSNLIQMGFPVGKAFEALVPCVCHQKSVRRGYLCPRCSSIVCDIPMDCPVCTLTLVSSPLLARSYHHLFPVETYKEVPTNSTGPGAALGAAVGAAADSGTGRYACGKCGEHFCLECDLYVHDVLHNCPGCCCRASEPRGKE</sequence>
<comment type="function">
    <text evidence="11">Component of the general transcription and DNA repair factor IIH (TFIIH) core complex, which is involved in general and transcription-coupled nucleotide excision repair (NER) of damaged DNA and, when complexed to TFIIK, in RNA transcription by RNA polymerase II.</text>
</comment>
<feature type="domain" description="VWFA" evidence="15">
    <location>
        <begin position="68"/>
        <end position="243"/>
    </location>
</feature>
<dbReference type="InterPro" id="IPR007198">
    <property type="entry name" value="Ssl1-like"/>
</dbReference>
<dbReference type="PANTHER" id="PTHR12695">
    <property type="entry name" value="GENERAL TRANSCRIPTION FACTOR IIH SUBUNIT 2"/>
    <property type="match status" value="1"/>
</dbReference>
<dbReference type="Gene3D" id="3.40.50.410">
    <property type="entry name" value="von Willebrand factor, type A domain"/>
    <property type="match status" value="1"/>
</dbReference>
<dbReference type="SMART" id="SM01047">
    <property type="entry name" value="C1_4"/>
    <property type="match status" value="1"/>
</dbReference>
<dbReference type="GO" id="GO:0008270">
    <property type="term" value="F:zinc ion binding"/>
    <property type="evidence" value="ECO:0007669"/>
    <property type="project" value="UniProtKB-UniRule"/>
</dbReference>
<name>A0A4P9WJV7_9FUNG</name>
<keyword evidence="9" id="KW-0234">DNA repair</keyword>
<dbReference type="GO" id="GO:0000439">
    <property type="term" value="C:transcription factor TFIIH core complex"/>
    <property type="evidence" value="ECO:0007669"/>
    <property type="project" value="UniProtKB-UniRule"/>
</dbReference>
<evidence type="ECO:0000256" key="13">
    <source>
        <dbReference type="PROSITE-ProRule" id="PRU00042"/>
    </source>
</evidence>
<reference evidence="17" key="1">
    <citation type="journal article" date="2018" name="Nat. Microbiol.">
        <title>Leveraging single-cell genomics to expand the fungal tree of life.</title>
        <authorList>
            <person name="Ahrendt S.R."/>
            <person name="Quandt C.A."/>
            <person name="Ciobanu D."/>
            <person name="Clum A."/>
            <person name="Salamov A."/>
            <person name="Andreopoulos B."/>
            <person name="Cheng J.F."/>
            <person name="Woyke T."/>
            <person name="Pelin A."/>
            <person name="Henrissat B."/>
            <person name="Reynolds N.K."/>
            <person name="Benny G.L."/>
            <person name="Smith M.E."/>
            <person name="James T.Y."/>
            <person name="Grigoriev I.V."/>
        </authorList>
    </citation>
    <scope>NUCLEOTIDE SEQUENCE [LARGE SCALE GENOMIC DNA]</scope>
</reference>
<dbReference type="PANTHER" id="PTHR12695:SF2">
    <property type="entry name" value="GENERAL TRANSCRIPTION FACTOR IIH SUBUNIT 2-RELATED"/>
    <property type="match status" value="1"/>
</dbReference>
<dbReference type="AlphaFoldDB" id="A0A4P9WJV7"/>
<dbReference type="Gene3D" id="3.30.40.10">
    <property type="entry name" value="Zinc/RING finger domain, C3HC4 (zinc finger)"/>
    <property type="match status" value="1"/>
</dbReference>
<dbReference type="InterPro" id="IPR004595">
    <property type="entry name" value="TFIIH_C1-like_dom"/>
</dbReference>
<keyword evidence="4" id="KW-0227">DNA damage</keyword>
<keyword evidence="7 11" id="KW-0805">Transcription regulation</keyword>
<dbReference type="SMART" id="SM00327">
    <property type="entry name" value="VWA"/>
    <property type="match status" value="1"/>
</dbReference>
<keyword evidence="3 11" id="KW-0479">Metal-binding</keyword>
<dbReference type="InterPro" id="IPR013083">
    <property type="entry name" value="Znf_RING/FYVE/PHD"/>
</dbReference>
<dbReference type="GO" id="GO:0006357">
    <property type="term" value="P:regulation of transcription by RNA polymerase II"/>
    <property type="evidence" value="ECO:0007669"/>
    <property type="project" value="UniProtKB-UniRule"/>
</dbReference>
<gene>
    <name evidence="16" type="ORF">BDK51DRAFT_24088</name>
</gene>
<dbReference type="Proteomes" id="UP000269721">
    <property type="component" value="Unassembled WGS sequence"/>
</dbReference>
<evidence type="ECO:0000256" key="12">
    <source>
        <dbReference type="PIRSR" id="PIRSR015919-1"/>
    </source>
</evidence>
<evidence type="ECO:0000256" key="7">
    <source>
        <dbReference type="ARBA" id="ARBA00023015"/>
    </source>
</evidence>
<dbReference type="PIRSF" id="PIRSF015919">
    <property type="entry name" value="TFIIH_SSL1"/>
    <property type="match status" value="1"/>
</dbReference>
<dbReference type="PROSITE" id="PS50234">
    <property type="entry name" value="VWFA"/>
    <property type="match status" value="1"/>
</dbReference>
<dbReference type="Pfam" id="PF07975">
    <property type="entry name" value="C1_4"/>
    <property type="match status" value="1"/>
</dbReference>
<evidence type="ECO:0000256" key="1">
    <source>
        <dbReference type="ARBA" id="ARBA00004123"/>
    </source>
</evidence>
<comment type="similarity">
    <text evidence="2 11">Belongs to the GTF2H2 family.</text>
</comment>
<evidence type="ECO:0000256" key="5">
    <source>
        <dbReference type="ARBA" id="ARBA00022771"/>
    </source>
</evidence>
<evidence type="ECO:0000313" key="17">
    <source>
        <dbReference type="Proteomes" id="UP000269721"/>
    </source>
</evidence>
<dbReference type="NCBIfam" id="TIGR00622">
    <property type="entry name" value="ssl1"/>
    <property type="match status" value="1"/>
</dbReference>
<evidence type="ECO:0000259" key="14">
    <source>
        <dbReference type="PROSITE" id="PS50157"/>
    </source>
</evidence>
<dbReference type="PROSITE" id="PS00028">
    <property type="entry name" value="ZINC_FINGER_C2H2_1"/>
    <property type="match status" value="1"/>
</dbReference>
<dbReference type="CDD" id="cd01453">
    <property type="entry name" value="vWA_transcription_factor_IIH_type"/>
    <property type="match status" value="1"/>
</dbReference>
<evidence type="ECO:0000256" key="11">
    <source>
        <dbReference type="PIRNR" id="PIRNR015919"/>
    </source>
</evidence>
<dbReference type="InterPro" id="IPR002035">
    <property type="entry name" value="VWF_A"/>
</dbReference>
<dbReference type="InterPro" id="IPR013087">
    <property type="entry name" value="Znf_C2H2_type"/>
</dbReference>
<dbReference type="InterPro" id="IPR012170">
    <property type="entry name" value="TFIIH_SSL1/p44"/>
</dbReference>
<dbReference type="OrthoDB" id="284275at2759"/>
<dbReference type="FunFam" id="3.40.50.410:FF:000015">
    <property type="entry name" value="General transcription factor IIH subunit 2"/>
    <property type="match status" value="1"/>
</dbReference>
<dbReference type="GO" id="GO:0006289">
    <property type="term" value="P:nucleotide-excision repair"/>
    <property type="evidence" value="ECO:0007669"/>
    <property type="project" value="UniProtKB-UniRule"/>
</dbReference>
<evidence type="ECO:0000259" key="15">
    <source>
        <dbReference type="PROSITE" id="PS50234"/>
    </source>
</evidence>
<keyword evidence="17" id="KW-1185">Reference proteome</keyword>
<dbReference type="InterPro" id="IPR036465">
    <property type="entry name" value="vWFA_dom_sf"/>
</dbReference>
<dbReference type="InterPro" id="IPR046349">
    <property type="entry name" value="C1-like_sf"/>
</dbReference>
<organism evidence="16 17">
    <name type="scientific">Blyttiomyces helicus</name>
    <dbReference type="NCBI Taxonomy" id="388810"/>
    <lineage>
        <taxon>Eukaryota</taxon>
        <taxon>Fungi</taxon>
        <taxon>Fungi incertae sedis</taxon>
        <taxon>Chytridiomycota</taxon>
        <taxon>Chytridiomycota incertae sedis</taxon>
        <taxon>Chytridiomycetes</taxon>
        <taxon>Chytridiomycetes incertae sedis</taxon>
        <taxon>Blyttiomyces</taxon>
    </lineage>
</organism>